<comment type="caution">
    <text evidence="5">The sequence shown here is derived from an EMBL/GenBank/DDBJ whole genome shotgun (WGS) entry which is preliminary data.</text>
</comment>
<sequence length="262" mass="28683">MILVSDNLQITNSTIEQAVNRMNPEPVQEMVKKCVKAGAEAIDINSGPLSRDPEKKMAFLVEAVQAVTNLPLLLDTTNPKALEAGLAVSRNTTIINGFSLEPVKLAHILPLAKKYDTDIIGYLLYPNSHVPPDEAERLGVAVELFSAFQKTGLENERLIIDPIIAPVMWDNGTLQDMEILSVLRNLPDLLGFPVRTIAGISNLTTGQGPTKKKRLLEQSYLPMLAAAGLSMALLNVFHTETVLTARACRALTDTKIFTWENV</sequence>
<dbReference type="Gene3D" id="3.20.20.20">
    <property type="entry name" value="Dihydropteroate synthase-like"/>
    <property type="match status" value="1"/>
</dbReference>
<feature type="domain" description="Pterin-binding" evidence="4">
    <location>
        <begin position="1"/>
        <end position="258"/>
    </location>
</feature>
<dbReference type="SUPFAM" id="SSF51717">
    <property type="entry name" value="Dihydropteroate synthetase-like"/>
    <property type="match status" value="1"/>
</dbReference>
<reference evidence="6" key="2">
    <citation type="submission" date="2019-01" db="EMBL/GenBank/DDBJ databases">
        <title>Genome sequence of Desulfonema ishimotonii strain Tokyo 01.</title>
        <authorList>
            <person name="Fukui M."/>
        </authorList>
    </citation>
    <scope>NUCLEOTIDE SEQUENCE [LARGE SCALE GENOMIC DNA]</scope>
    <source>
        <strain evidence="6">Tokyo 01</strain>
    </source>
</reference>
<evidence type="ECO:0000313" key="5">
    <source>
        <dbReference type="EMBL" id="GBC64033.1"/>
    </source>
</evidence>
<proteinExistence type="inferred from homology"/>
<dbReference type="Pfam" id="PF00809">
    <property type="entry name" value="Pterin_bind"/>
    <property type="match status" value="1"/>
</dbReference>
<dbReference type="PANTHER" id="PTHR45833:SF2">
    <property type="entry name" value="BIFUNCTIONAL HOMOCYSTEINE S-METHYLTRANSFERASE_5,10-METHYLENETETRAHYDROFOLATE REDUCTASE"/>
    <property type="match status" value="1"/>
</dbReference>
<dbReference type="GO" id="GO:0008705">
    <property type="term" value="F:methionine synthase activity"/>
    <property type="evidence" value="ECO:0007669"/>
    <property type="project" value="TreeGrafter"/>
</dbReference>
<keyword evidence="2" id="KW-0489">Methyltransferase</keyword>
<dbReference type="GO" id="GO:0042558">
    <property type="term" value="P:pteridine-containing compound metabolic process"/>
    <property type="evidence" value="ECO:0007669"/>
    <property type="project" value="InterPro"/>
</dbReference>
<evidence type="ECO:0000256" key="2">
    <source>
        <dbReference type="ARBA" id="ARBA00022603"/>
    </source>
</evidence>
<accession>A0A401G4B6</accession>
<dbReference type="OrthoDB" id="5416636at2"/>
<name>A0A401G4B6_9BACT</name>
<dbReference type="Proteomes" id="UP000288096">
    <property type="component" value="Unassembled WGS sequence"/>
</dbReference>
<dbReference type="GO" id="GO:0032259">
    <property type="term" value="P:methylation"/>
    <property type="evidence" value="ECO:0007669"/>
    <property type="project" value="UniProtKB-KW"/>
</dbReference>
<dbReference type="EMBL" id="BEXT01000001">
    <property type="protein sequence ID" value="GBC64033.1"/>
    <property type="molecule type" value="Genomic_DNA"/>
</dbReference>
<dbReference type="PANTHER" id="PTHR45833">
    <property type="entry name" value="METHIONINE SYNTHASE"/>
    <property type="match status" value="1"/>
</dbReference>
<keyword evidence="6" id="KW-1185">Reference proteome</keyword>
<dbReference type="InterPro" id="IPR000489">
    <property type="entry name" value="Pterin-binding_dom"/>
</dbReference>
<evidence type="ECO:0000313" key="6">
    <source>
        <dbReference type="Proteomes" id="UP000288096"/>
    </source>
</evidence>
<dbReference type="InterPro" id="IPR050554">
    <property type="entry name" value="Met_Synthase/Corrinoid"/>
</dbReference>
<keyword evidence="3" id="KW-0808">Transferase</keyword>
<comment type="similarity">
    <text evidence="1">Belongs to the vitamin-B12 dependent methionine synthase family.</text>
</comment>
<dbReference type="GO" id="GO:0005829">
    <property type="term" value="C:cytosol"/>
    <property type="evidence" value="ECO:0007669"/>
    <property type="project" value="TreeGrafter"/>
</dbReference>
<organism evidence="5 6">
    <name type="scientific">Desulfonema ishimotonii</name>
    <dbReference type="NCBI Taxonomy" id="45657"/>
    <lineage>
        <taxon>Bacteria</taxon>
        <taxon>Pseudomonadati</taxon>
        <taxon>Thermodesulfobacteriota</taxon>
        <taxon>Desulfobacteria</taxon>
        <taxon>Desulfobacterales</taxon>
        <taxon>Desulfococcaceae</taxon>
        <taxon>Desulfonema</taxon>
    </lineage>
</organism>
<reference evidence="6" key="1">
    <citation type="submission" date="2017-11" db="EMBL/GenBank/DDBJ databases">
        <authorList>
            <person name="Watanabe M."/>
            <person name="Kojima H."/>
        </authorList>
    </citation>
    <scope>NUCLEOTIDE SEQUENCE [LARGE SCALE GENOMIC DNA]</scope>
    <source>
        <strain evidence="6">Tokyo 01</strain>
    </source>
</reference>
<gene>
    <name evidence="5" type="ORF">DENIS_5033</name>
</gene>
<dbReference type="PROSITE" id="PS50972">
    <property type="entry name" value="PTERIN_BINDING"/>
    <property type="match status" value="1"/>
</dbReference>
<dbReference type="AlphaFoldDB" id="A0A401G4B6"/>
<evidence type="ECO:0000256" key="1">
    <source>
        <dbReference type="ARBA" id="ARBA00010398"/>
    </source>
</evidence>
<evidence type="ECO:0000259" key="4">
    <source>
        <dbReference type="PROSITE" id="PS50972"/>
    </source>
</evidence>
<dbReference type="RefSeq" id="WP_124331040.1">
    <property type="nucleotide sequence ID" value="NZ_BEXT01000001.1"/>
</dbReference>
<evidence type="ECO:0000256" key="3">
    <source>
        <dbReference type="ARBA" id="ARBA00022679"/>
    </source>
</evidence>
<protein>
    <submittedName>
        <fullName evidence="5">Dihydropteroate synthase</fullName>
    </submittedName>
</protein>
<dbReference type="InterPro" id="IPR011005">
    <property type="entry name" value="Dihydropteroate_synth-like_sf"/>
</dbReference>